<protein>
    <submittedName>
        <fullName evidence="1">Uncharacterized protein</fullName>
    </submittedName>
</protein>
<dbReference type="Proteomes" id="UP000663722">
    <property type="component" value="Chromosome"/>
</dbReference>
<dbReference type="KEGG" id="dmm:dnm_040560"/>
<gene>
    <name evidence="1" type="ORF">dnm_040560</name>
</gene>
<evidence type="ECO:0000313" key="1">
    <source>
        <dbReference type="EMBL" id="QTA88016.1"/>
    </source>
</evidence>
<proteinExistence type="predicted"/>
<organism evidence="1 2">
    <name type="scientific">Desulfonema magnum</name>
    <dbReference type="NCBI Taxonomy" id="45655"/>
    <lineage>
        <taxon>Bacteria</taxon>
        <taxon>Pseudomonadati</taxon>
        <taxon>Thermodesulfobacteriota</taxon>
        <taxon>Desulfobacteria</taxon>
        <taxon>Desulfobacterales</taxon>
        <taxon>Desulfococcaceae</taxon>
        <taxon>Desulfonema</taxon>
    </lineage>
</organism>
<dbReference type="AlphaFoldDB" id="A0A975GNJ0"/>
<sequence length="54" mass="6107">MKRNISIRSKVFYTSFFSVNRGETRLFPSAEADHSGKKAGFLSLANIENLWLGN</sequence>
<dbReference type="EMBL" id="CP061800">
    <property type="protein sequence ID" value="QTA88016.1"/>
    <property type="molecule type" value="Genomic_DNA"/>
</dbReference>
<name>A0A975GNJ0_9BACT</name>
<accession>A0A975GNJ0</accession>
<reference evidence="1" key="1">
    <citation type="journal article" date="2021" name="Microb. Physiol.">
        <title>Proteogenomic Insights into the Physiology of Marine, Sulfate-Reducing, Filamentous Desulfonema limicola and Desulfonema magnum.</title>
        <authorList>
            <person name="Schnaars V."/>
            <person name="Wohlbrand L."/>
            <person name="Scheve S."/>
            <person name="Hinrichs C."/>
            <person name="Reinhardt R."/>
            <person name="Rabus R."/>
        </authorList>
    </citation>
    <scope>NUCLEOTIDE SEQUENCE</scope>
    <source>
        <strain evidence="1">4be13</strain>
    </source>
</reference>
<keyword evidence="2" id="KW-1185">Reference proteome</keyword>
<evidence type="ECO:0000313" key="2">
    <source>
        <dbReference type="Proteomes" id="UP000663722"/>
    </source>
</evidence>